<dbReference type="AlphaFoldDB" id="G8R638"/>
<accession>G8R638</accession>
<proteinExistence type="predicted"/>
<dbReference type="Proteomes" id="UP000005631">
    <property type="component" value="Chromosome"/>
</dbReference>
<dbReference type="InterPro" id="IPR016039">
    <property type="entry name" value="Thiolase-like"/>
</dbReference>
<feature type="domain" description="Beta-ketoacyl synthase-like N-terminal" evidence="1">
    <location>
        <begin position="40"/>
        <end position="170"/>
    </location>
</feature>
<evidence type="ECO:0000313" key="3">
    <source>
        <dbReference type="Proteomes" id="UP000005631"/>
    </source>
</evidence>
<dbReference type="KEGG" id="oho:Oweho_1223"/>
<dbReference type="RefSeq" id="WP_014201588.1">
    <property type="nucleotide sequence ID" value="NC_016599.1"/>
</dbReference>
<name>G8R638_OWEHD</name>
<dbReference type="Pfam" id="PF13723">
    <property type="entry name" value="Ketoacyl-synt_2"/>
    <property type="match status" value="1"/>
</dbReference>
<sequence>MYIGKSACISYQNTIADEALELLPISKMEEVTVIEPSYKELIKPALLRRMSSVLKMGTYAAMNCLGGGKIDPEAIIVGTGLGCVRDTISFLNQSIINDEQTLAPTAFIQSTHNSIGGQIALLLQNYRYNMTMVQNSVSFEMALLDAQLQLEIENLHHILVGGVDELTPELSELLKQLADKLGAQLPQLGQGSAFFNVSQSPNEETIAKVNLIETRQHFDGDFISTIGLDLSRYDLILNGGFNENLFPKEASVINFKEYCGEYFTAPAFASYLALQAIEGKLANMKNVSRVIVLNKFGNNYGAIGLERFDL</sequence>
<evidence type="ECO:0000259" key="1">
    <source>
        <dbReference type="Pfam" id="PF13723"/>
    </source>
</evidence>
<keyword evidence="3" id="KW-1185">Reference proteome</keyword>
<organism evidence="2 3">
    <name type="scientific">Owenweeksia hongkongensis (strain DSM 17368 / CIP 108786 / JCM 12287 / NRRL B-23963 / UST20020801)</name>
    <dbReference type="NCBI Taxonomy" id="926562"/>
    <lineage>
        <taxon>Bacteria</taxon>
        <taxon>Pseudomonadati</taxon>
        <taxon>Bacteroidota</taxon>
        <taxon>Flavobacteriia</taxon>
        <taxon>Flavobacteriales</taxon>
        <taxon>Owenweeksiaceae</taxon>
        <taxon>Owenweeksia</taxon>
    </lineage>
</organism>
<dbReference type="eggNOG" id="COG0304">
    <property type="taxonomic scope" value="Bacteria"/>
</dbReference>
<dbReference type="HOGENOM" id="CLU_067109_0_0_10"/>
<evidence type="ECO:0000313" key="2">
    <source>
        <dbReference type="EMBL" id="AEV32228.1"/>
    </source>
</evidence>
<protein>
    <recommendedName>
        <fullName evidence="1">Beta-ketoacyl synthase-like N-terminal domain-containing protein</fullName>
    </recommendedName>
</protein>
<dbReference type="Gene3D" id="3.40.47.10">
    <property type="match status" value="1"/>
</dbReference>
<dbReference type="GO" id="GO:0016746">
    <property type="term" value="F:acyltransferase activity"/>
    <property type="evidence" value="ECO:0007669"/>
    <property type="project" value="InterPro"/>
</dbReference>
<dbReference type="EMBL" id="CP003156">
    <property type="protein sequence ID" value="AEV32228.1"/>
    <property type="molecule type" value="Genomic_DNA"/>
</dbReference>
<gene>
    <name evidence="2" type="ordered locus">Oweho_1223</name>
</gene>
<dbReference type="InterPro" id="IPR014030">
    <property type="entry name" value="Ketoacyl_synth_N"/>
</dbReference>
<dbReference type="SUPFAM" id="SSF53901">
    <property type="entry name" value="Thiolase-like"/>
    <property type="match status" value="1"/>
</dbReference>
<dbReference type="OrthoDB" id="1404523at2"/>
<dbReference type="STRING" id="926562.Oweho_1223"/>
<reference evidence="2 3" key="1">
    <citation type="journal article" date="2012" name="Stand. Genomic Sci.">
        <title>Genome sequence of the orange-pigmented seawater bacterium Owenweeksia hongkongensis type strain (UST20020801(T)).</title>
        <authorList>
            <person name="Riedel T."/>
            <person name="Held B."/>
            <person name="Nolan M."/>
            <person name="Lucas S."/>
            <person name="Lapidus A."/>
            <person name="Tice H."/>
            <person name="Del Rio T.G."/>
            <person name="Cheng J.F."/>
            <person name="Han C."/>
            <person name="Tapia R."/>
            <person name="Goodwin L.A."/>
            <person name="Pitluck S."/>
            <person name="Liolios K."/>
            <person name="Mavromatis K."/>
            <person name="Pagani I."/>
            <person name="Ivanova N."/>
            <person name="Mikhailova N."/>
            <person name="Pati A."/>
            <person name="Chen A."/>
            <person name="Palaniappan K."/>
            <person name="Rohde M."/>
            <person name="Tindall B.J."/>
            <person name="Detter J.C."/>
            <person name="Goker M."/>
            <person name="Woyke T."/>
            <person name="Bristow J."/>
            <person name="Eisen J.A."/>
            <person name="Markowitz V."/>
            <person name="Hugenholtz P."/>
            <person name="Klenk H.P."/>
            <person name="Kyrpides N.C."/>
        </authorList>
    </citation>
    <scope>NUCLEOTIDE SEQUENCE</scope>
    <source>
        <strain evidence="3">DSM 17368 / JCM 12287 / NRRL B-23963</strain>
    </source>
</reference>